<evidence type="ECO:0000256" key="1">
    <source>
        <dbReference type="SAM" id="MobiDB-lite"/>
    </source>
</evidence>
<dbReference type="EMBL" id="MAAF01000071">
    <property type="protein sequence ID" value="OUR79375.1"/>
    <property type="molecule type" value="Genomic_DNA"/>
</dbReference>
<evidence type="ECO:0000313" key="3">
    <source>
        <dbReference type="Proteomes" id="UP000243053"/>
    </source>
</evidence>
<gene>
    <name evidence="2" type="ORF">A9Q75_11970</name>
</gene>
<protein>
    <submittedName>
        <fullName evidence="2">Uncharacterized protein</fullName>
    </submittedName>
</protein>
<reference evidence="3" key="1">
    <citation type="journal article" date="2017" name="Proc. Natl. Acad. Sci. U.S.A.">
        <title>Simulation of Deepwater Horizon oil plume reveals substrate specialization within a complex community of hydrocarbon degraders.</title>
        <authorList>
            <person name="Hu P."/>
            <person name="Dubinsky E.A."/>
            <person name="Probst A.J."/>
            <person name="Wang J."/>
            <person name="Sieber C.M.K."/>
            <person name="Tom L.M."/>
            <person name="Gardinali P."/>
            <person name="Banfield J.F."/>
            <person name="Atlas R.M."/>
            <person name="Andersen G.L."/>
        </authorList>
    </citation>
    <scope>NUCLEOTIDE SEQUENCE [LARGE SCALE GENOMIC DNA]</scope>
</reference>
<accession>A0A1Y5EEL8</accession>
<organism evidence="2 3">
    <name type="scientific">Colwellia psychrerythraea</name>
    <name type="common">Vibrio psychroerythus</name>
    <dbReference type="NCBI Taxonomy" id="28229"/>
    <lineage>
        <taxon>Bacteria</taxon>
        <taxon>Pseudomonadati</taxon>
        <taxon>Pseudomonadota</taxon>
        <taxon>Gammaproteobacteria</taxon>
        <taxon>Alteromonadales</taxon>
        <taxon>Colwelliaceae</taxon>
        <taxon>Colwellia</taxon>
    </lineage>
</organism>
<feature type="compositionally biased region" description="Polar residues" evidence="1">
    <location>
        <begin position="1"/>
        <end position="12"/>
    </location>
</feature>
<evidence type="ECO:0000313" key="2">
    <source>
        <dbReference type="EMBL" id="OUR79375.1"/>
    </source>
</evidence>
<feature type="compositionally biased region" description="Basic and acidic residues" evidence="1">
    <location>
        <begin position="15"/>
        <end position="29"/>
    </location>
</feature>
<dbReference type="AlphaFoldDB" id="A0A1Y5EEL8"/>
<proteinExistence type="predicted"/>
<comment type="caution">
    <text evidence="2">The sequence shown here is derived from an EMBL/GenBank/DDBJ whole genome shotgun (WGS) entry which is preliminary data.</text>
</comment>
<feature type="region of interest" description="Disordered" evidence="1">
    <location>
        <begin position="1"/>
        <end position="45"/>
    </location>
</feature>
<sequence>MNSATNNESNYLNARDLDHKDVTVSENKHPSNHNTQQHISKHEQALCNDVSTASYVRGYN</sequence>
<dbReference type="Proteomes" id="UP000243053">
    <property type="component" value="Unassembled WGS sequence"/>
</dbReference>
<name>A0A1Y5EEL8_COLPS</name>